<reference evidence="2 3" key="1">
    <citation type="submission" date="2019-06" db="EMBL/GenBank/DDBJ databases">
        <title>Whole genome shotgun sequence of Streptomyces spinoverrucosus NBRC 14228.</title>
        <authorList>
            <person name="Hosoyama A."/>
            <person name="Uohara A."/>
            <person name="Ohji S."/>
            <person name="Ichikawa N."/>
        </authorList>
    </citation>
    <scope>NUCLEOTIDE SEQUENCE [LARGE SCALE GENOMIC DNA]</scope>
    <source>
        <strain evidence="2 3">NBRC 14228</strain>
    </source>
</reference>
<sequence>MAGAGAEARVQVGGGGGLPAQADASGEEGADGAVRLVGLARAGGACDQQRRALGDARSTGAGASGVGDLVGPGGDLGVVGQGAAVAGGDTGVGEFQGGDALGCRLVGGSGCGVDAAVGEDRVEPVGERADALGCAGEGGGQSSSP</sequence>
<evidence type="ECO:0000313" key="2">
    <source>
        <dbReference type="EMBL" id="GEC07155.1"/>
    </source>
</evidence>
<dbReference type="Proteomes" id="UP000317881">
    <property type="component" value="Unassembled WGS sequence"/>
</dbReference>
<feature type="region of interest" description="Disordered" evidence="1">
    <location>
        <begin position="1"/>
        <end position="29"/>
    </location>
</feature>
<dbReference type="EMBL" id="BJND01000036">
    <property type="protein sequence ID" value="GEC07155.1"/>
    <property type="molecule type" value="Genomic_DNA"/>
</dbReference>
<keyword evidence="3" id="KW-1185">Reference proteome</keyword>
<name>A0A4Y3VLY9_9ACTN</name>
<dbReference type="AlphaFoldDB" id="A0A4Y3VLY9"/>
<evidence type="ECO:0000256" key="1">
    <source>
        <dbReference type="SAM" id="MobiDB-lite"/>
    </source>
</evidence>
<accession>A0A4Y3VLY9</accession>
<evidence type="ECO:0000313" key="3">
    <source>
        <dbReference type="Proteomes" id="UP000317881"/>
    </source>
</evidence>
<proteinExistence type="predicted"/>
<comment type="caution">
    <text evidence="2">The sequence shown here is derived from an EMBL/GenBank/DDBJ whole genome shotgun (WGS) entry which is preliminary data.</text>
</comment>
<gene>
    <name evidence="2" type="ORF">SSP24_48100</name>
</gene>
<protein>
    <submittedName>
        <fullName evidence="2">Uncharacterized protein</fullName>
    </submittedName>
</protein>
<organism evidence="2 3">
    <name type="scientific">Streptomyces spinoverrucosus</name>
    <dbReference type="NCBI Taxonomy" id="284043"/>
    <lineage>
        <taxon>Bacteria</taxon>
        <taxon>Bacillati</taxon>
        <taxon>Actinomycetota</taxon>
        <taxon>Actinomycetes</taxon>
        <taxon>Kitasatosporales</taxon>
        <taxon>Streptomycetaceae</taxon>
        <taxon>Streptomyces</taxon>
    </lineage>
</organism>